<dbReference type="Pfam" id="PF08728">
    <property type="entry name" value="CRT10"/>
    <property type="match status" value="2"/>
</dbReference>
<feature type="compositionally biased region" description="Acidic residues" evidence="1">
    <location>
        <begin position="738"/>
        <end position="747"/>
    </location>
</feature>
<feature type="compositionally biased region" description="Acidic residues" evidence="1">
    <location>
        <begin position="560"/>
        <end position="572"/>
    </location>
</feature>
<dbReference type="InterPro" id="IPR014839">
    <property type="entry name" value="Crt10"/>
</dbReference>
<dbReference type="AlphaFoldDB" id="A0A2T5LRA8"/>
<feature type="compositionally biased region" description="Low complexity" evidence="1">
    <location>
        <begin position="751"/>
        <end position="769"/>
    </location>
</feature>
<dbReference type="SUPFAM" id="SSF50978">
    <property type="entry name" value="WD40 repeat-like"/>
    <property type="match status" value="1"/>
</dbReference>
<feature type="compositionally biased region" description="Low complexity" evidence="1">
    <location>
        <begin position="440"/>
        <end position="453"/>
    </location>
</feature>
<dbReference type="VEuPathDB" id="FungiDB:P175DRAFT_0559621"/>
<evidence type="ECO:0000256" key="1">
    <source>
        <dbReference type="SAM" id="MobiDB-lite"/>
    </source>
</evidence>
<feature type="region of interest" description="Disordered" evidence="1">
    <location>
        <begin position="731"/>
        <end position="799"/>
    </location>
</feature>
<sequence length="863" mass="96086">MAFNNNAHRPTPGPKSRHREGLHLRALNVEKGSKRFSSTDYPFPPQTATWRNNLTALSQRRNLLFVAYNHQIYVWEPAGSFQILGSKPEMIITPVMKEPHNGGYISQAFPHAINNILVDDLGREEVLLLVTDSGNVCGYRVEAIFSALKRASEEKEPKPLDSSQVDPFFVEYVEASAWGLAIHKFARLIAVSANTGLITVFAFALVNPASGSADDSFSQLESNGGFADYGQTWLHIRTSDQFAQLRHWMPEKHRTRNIKLSYTGHFTNIPSVSFLNCDLDPNGVWMVSTDIENKLLVWKVWDSLGPFNLVHFNEVTFRTFPDTLRNDSERGWAVIALDPRSFHLLRSTEEACGGQPQRRIKNGNAILDLTKLISRVSNASHLYNYFPPAAKAEPEEPVLPDIFGADCLISTKNGSLQSAVHGVRDPSVPPDPSDLAAINPLPSVSSSFRPSESADTFSHRAVDGSFHEDHLSDDSPSDTDPEPDDQQDASHNELLRALGGSDEHINTPIPPGHGPLTTPEFLQFALLEALGGDVHEIEQFLGESMDHDSTDEDDYLNDQEMDEADDDSDSDSPEVGSLAYQTFDPPANSNFPILHFSQTDIRLVCHPFSSHASVVCGAPLRQPFTHPIVSLRACDRFNMVKYIPEHGIVIAASQKGRAAVIALTESKNIGFSFRIDWIVPFESQEKYGDRPLIPLLGMTVGPMQGFEAPPDVPYIPRNADDNTLMFHYRDTHTHTDSNNDETETETETETRLPSSSSSSSSSTSSTSARSPRRSGGNNEHSSASTPDPRQQQPPLTLPECHARATRAYRPEESWRGWNPSRRYRLLLMFADHTVMSYEFWYTWNSSSDTGDGLAIDEDEYLIV</sequence>
<dbReference type="Proteomes" id="UP000244073">
    <property type="component" value="Unassembled WGS sequence"/>
</dbReference>
<feature type="region of interest" description="Disordered" evidence="1">
    <location>
        <begin position="419"/>
        <end position="488"/>
    </location>
</feature>
<evidence type="ECO:0000313" key="3">
    <source>
        <dbReference type="Proteomes" id="UP000244073"/>
    </source>
</evidence>
<feature type="compositionally biased region" description="Acidic residues" evidence="1">
    <location>
        <begin position="475"/>
        <end position="487"/>
    </location>
</feature>
<dbReference type="GeneID" id="63817819"/>
<feature type="compositionally biased region" description="Polar residues" evidence="1">
    <location>
        <begin position="775"/>
        <end position="794"/>
    </location>
</feature>
<dbReference type="InterPro" id="IPR036322">
    <property type="entry name" value="WD40_repeat_dom_sf"/>
</dbReference>
<gene>
    <name evidence="2" type="ORF">P175DRAFT_0559621</name>
</gene>
<feature type="compositionally biased region" description="Basic and acidic residues" evidence="1">
    <location>
        <begin position="457"/>
        <end position="473"/>
    </location>
</feature>
<protein>
    <submittedName>
        <fullName evidence="2">Uncharacterized protein</fullName>
    </submittedName>
</protein>
<dbReference type="OrthoDB" id="5591786at2759"/>
<comment type="caution">
    <text evidence="2">The sequence shown here is derived from an EMBL/GenBank/DDBJ whole genome shotgun (WGS) entry which is preliminary data.</text>
</comment>
<feature type="region of interest" description="Disordered" evidence="1">
    <location>
        <begin position="1"/>
        <end position="21"/>
    </location>
</feature>
<dbReference type="RefSeq" id="XP_040750188.1">
    <property type="nucleotide sequence ID" value="XM_040900935.1"/>
</dbReference>
<evidence type="ECO:0000313" key="2">
    <source>
        <dbReference type="EMBL" id="PTU18796.1"/>
    </source>
</evidence>
<reference evidence="2 3" key="1">
    <citation type="journal article" date="2018" name="Proc. Natl. Acad. Sci. U.S.A.">
        <title>Linking secondary metabolites to gene clusters through genome sequencing of six diverse Aspergillus species.</title>
        <authorList>
            <person name="Kaerboelling I."/>
            <person name="Vesth T.C."/>
            <person name="Frisvad J.C."/>
            <person name="Nybo J.L."/>
            <person name="Theobald S."/>
            <person name="Kuo A."/>
            <person name="Bowyer P."/>
            <person name="Matsuda Y."/>
            <person name="Mondo S."/>
            <person name="Lyhne E.K."/>
            <person name="Kogle M.E."/>
            <person name="Clum A."/>
            <person name="Lipzen A."/>
            <person name="Salamov A."/>
            <person name="Ngan C.Y."/>
            <person name="Daum C."/>
            <person name="Chiniquy J."/>
            <person name="Barry K."/>
            <person name="LaButti K."/>
            <person name="Haridas S."/>
            <person name="Simmons B.A."/>
            <person name="Magnuson J.K."/>
            <person name="Mortensen U.H."/>
            <person name="Larsen T.O."/>
            <person name="Grigoriev I.V."/>
            <person name="Baker S.E."/>
            <person name="Andersen M.R."/>
        </authorList>
    </citation>
    <scope>NUCLEOTIDE SEQUENCE [LARGE SCALE GENOMIC DNA]</scope>
    <source>
        <strain evidence="2 3">IBT 24754</strain>
    </source>
</reference>
<feature type="region of interest" description="Disordered" evidence="1">
    <location>
        <begin position="560"/>
        <end position="579"/>
    </location>
</feature>
<accession>A0A2T5LRA8</accession>
<organism evidence="2 3">
    <name type="scientific">Aspergillus ochraceoroseus IBT 24754</name>
    <dbReference type="NCBI Taxonomy" id="1392256"/>
    <lineage>
        <taxon>Eukaryota</taxon>
        <taxon>Fungi</taxon>
        <taxon>Dikarya</taxon>
        <taxon>Ascomycota</taxon>
        <taxon>Pezizomycotina</taxon>
        <taxon>Eurotiomycetes</taxon>
        <taxon>Eurotiomycetidae</taxon>
        <taxon>Eurotiales</taxon>
        <taxon>Aspergillaceae</taxon>
        <taxon>Aspergillus</taxon>
        <taxon>Aspergillus subgen. Nidulantes</taxon>
    </lineage>
</organism>
<name>A0A2T5LRA8_9EURO</name>
<dbReference type="EMBL" id="MSFN02000007">
    <property type="protein sequence ID" value="PTU18796.1"/>
    <property type="molecule type" value="Genomic_DNA"/>
</dbReference>
<proteinExistence type="predicted"/>